<comment type="caution">
    <text evidence="3">The sequence shown here is derived from an EMBL/GenBank/DDBJ whole genome shotgun (WGS) entry which is preliminary data.</text>
</comment>
<dbReference type="Pfam" id="PF04304">
    <property type="entry name" value="DUF454"/>
    <property type="match status" value="1"/>
</dbReference>
<dbReference type="GO" id="GO:0005886">
    <property type="term" value="C:plasma membrane"/>
    <property type="evidence" value="ECO:0007669"/>
    <property type="project" value="UniProtKB-SubCell"/>
</dbReference>
<keyword evidence="2" id="KW-1133">Transmembrane helix</keyword>
<keyword evidence="1" id="KW-0997">Cell inner membrane</keyword>
<accession>A0A0C1Q6Z8</accession>
<evidence type="ECO:0000256" key="1">
    <source>
        <dbReference type="PIRNR" id="PIRNR016789"/>
    </source>
</evidence>
<reference evidence="3 4" key="1">
    <citation type="submission" date="2014-12" db="EMBL/GenBank/DDBJ databases">
        <title>Draft Genome Sequence of Pseudoalteromonas luteoviolacea HI1.</title>
        <authorList>
            <person name="Asahina A.Y."/>
            <person name="Hadfield M.G."/>
        </authorList>
    </citation>
    <scope>NUCLEOTIDE SEQUENCE [LARGE SCALE GENOMIC DNA]</scope>
    <source>
        <strain evidence="3 4">HI1</strain>
    </source>
</reference>
<gene>
    <name evidence="3" type="ORF">JF50_20905</name>
</gene>
<dbReference type="OrthoDB" id="9816293at2"/>
<feature type="transmembrane region" description="Helical" evidence="2">
    <location>
        <begin position="9"/>
        <end position="42"/>
    </location>
</feature>
<protein>
    <recommendedName>
        <fullName evidence="1">Inner membrane protein</fullName>
    </recommendedName>
</protein>
<evidence type="ECO:0000256" key="2">
    <source>
        <dbReference type="SAM" id="Phobius"/>
    </source>
</evidence>
<organism evidence="3 4">
    <name type="scientific">Pseudoalteromonas luteoviolacea</name>
    <dbReference type="NCBI Taxonomy" id="43657"/>
    <lineage>
        <taxon>Bacteria</taxon>
        <taxon>Pseudomonadati</taxon>
        <taxon>Pseudomonadota</taxon>
        <taxon>Gammaproteobacteria</taxon>
        <taxon>Alteromonadales</taxon>
        <taxon>Pseudoalteromonadaceae</taxon>
        <taxon>Pseudoalteromonas</taxon>
    </lineage>
</organism>
<evidence type="ECO:0000313" key="3">
    <source>
        <dbReference type="EMBL" id="KID55325.1"/>
    </source>
</evidence>
<dbReference type="PANTHER" id="PTHR35813">
    <property type="entry name" value="INNER MEMBRANE PROTEIN YBAN"/>
    <property type="match status" value="1"/>
</dbReference>
<dbReference type="EMBL" id="JWIC01000009">
    <property type="protein sequence ID" value="KID55325.1"/>
    <property type="molecule type" value="Genomic_DNA"/>
</dbReference>
<dbReference type="PANTHER" id="PTHR35813:SF1">
    <property type="entry name" value="INNER MEMBRANE PROTEIN YBAN"/>
    <property type="match status" value="1"/>
</dbReference>
<dbReference type="InterPro" id="IPR007401">
    <property type="entry name" value="DUF454"/>
</dbReference>
<dbReference type="AlphaFoldDB" id="A0A0C1Q6Z8"/>
<sequence>MKKLFNRCFWLHAAGIIFVGLGFIGMALPVMPTTIFFILALACFSRSSPKFEHWLLTHPKFGPSLVAWRKYQVVPPKGKWGAGLGMLIGYIILCFTAAPWYVLVLVAVIEIAVLTYVLTRPSYPPISTN</sequence>
<feature type="transmembrane region" description="Helical" evidence="2">
    <location>
        <begin position="87"/>
        <end position="118"/>
    </location>
</feature>
<evidence type="ECO:0000313" key="4">
    <source>
        <dbReference type="Proteomes" id="UP000031327"/>
    </source>
</evidence>
<keyword evidence="2" id="KW-0812">Transmembrane</keyword>
<comment type="subcellular location">
    <subcellularLocation>
        <location evidence="1">Cell inner membrane</location>
        <topology evidence="1">Multi-pass membrane protein</topology>
    </subcellularLocation>
</comment>
<dbReference type="Proteomes" id="UP000031327">
    <property type="component" value="Unassembled WGS sequence"/>
</dbReference>
<name>A0A0C1Q6Z8_9GAMM</name>
<dbReference type="PIRSF" id="PIRSF016789">
    <property type="entry name" value="DUF454"/>
    <property type="match status" value="1"/>
</dbReference>
<keyword evidence="1 2" id="KW-0472">Membrane</keyword>
<keyword evidence="1" id="KW-1003">Cell membrane</keyword>
<proteinExistence type="predicted"/>
<dbReference type="RefSeq" id="WP_039611314.1">
    <property type="nucleotide sequence ID" value="NZ_JWIC01000009.1"/>
</dbReference>